<dbReference type="InterPro" id="IPR005152">
    <property type="entry name" value="Lipase_secreted"/>
</dbReference>
<proteinExistence type="predicted"/>
<dbReference type="Pfam" id="PF03583">
    <property type="entry name" value="LIP"/>
    <property type="match status" value="1"/>
</dbReference>
<keyword evidence="4" id="KW-1185">Reference proteome</keyword>
<dbReference type="GO" id="GO:0004806">
    <property type="term" value="F:triacylglycerol lipase activity"/>
    <property type="evidence" value="ECO:0007669"/>
    <property type="project" value="InterPro"/>
</dbReference>
<comment type="caution">
    <text evidence="3">The sequence shown here is derived from an EMBL/GenBank/DDBJ whole genome shotgun (WGS) entry which is preliminary data.</text>
</comment>
<protein>
    <submittedName>
        <fullName evidence="3">Triacylglycerol lipase</fullName>
    </submittedName>
</protein>
<organism evidence="3 4">
    <name type="scientific">Nocardioides marmoriginsengisoli</name>
    <dbReference type="NCBI Taxonomy" id="661483"/>
    <lineage>
        <taxon>Bacteria</taxon>
        <taxon>Bacillati</taxon>
        <taxon>Actinomycetota</taxon>
        <taxon>Actinomycetes</taxon>
        <taxon>Propionibacteriales</taxon>
        <taxon>Nocardioidaceae</taxon>
        <taxon>Nocardioides</taxon>
    </lineage>
</organism>
<sequence>MRLRKRRPARLPHLQEAGARHDHRPGVTDALRFARLDKSPIRREGCSEHLSLSPGGVTVRRLTLVLAVALIAALAGIGVQAAPATAATLPDDDPFYSYTGSEPLGSFAPGTVLKRRVVTHHYVGLPTPLKVTQLLYRTTGTAGEPTVTVATVVPPVFKTFPEPRLVSYQYEYDALGQQCTPSYFFSGGFNLSGGATAGEQSALLGYILSGYTVVVPDYEGTQRHFAAGRESGMNTLDGIRAALNDKSYGLDATTKAAMVGYSGGSIATEWAAELAPSYAPDVNRRLVGAAAGGVPTDLPHNLEYADGSLLWAGAIPLGLVGLARAYDVDLDKYASDYGKKIFARVADQCIVDVLGVYPGLTFAKLMKPQYSSFDKIAEFVTIRKKLVMGQGNPPTTPLFLASAKLDRTGDGIIVTDDVKNLARSYCARGAAVTYHQYTGLEHVGGFAVFIPDALNWISARFRGSPQPGVCARLG</sequence>
<dbReference type="Proteomes" id="UP000267128">
    <property type="component" value="Unassembled WGS sequence"/>
</dbReference>
<dbReference type="AlphaFoldDB" id="A0A3N0CIS3"/>
<dbReference type="PIRSF" id="PIRSF029171">
    <property type="entry name" value="Esterase_LipA"/>
    <property type="match status" value="1"/>
</dbReference>
<feature type="region of interest" description="Disordered" evidence="1">
    <location>
        <begin position="1"/>
        <end position="24"/>
    </location>
</feature>
<keyword evidence="2" id="KW-0472">Membrane</keyword>
<dbReference type="SUPFAM" id="SSF53474">
    <property type="entry name" value="alpha/beta-Hydrolases"/>
    <property type="match status" value="1"/>
</dbReference>
<feature type="compositionally biased region" description="Basic residues" evidence="1">
    <location>
        <begin position="1"/>
        <end position="10"/>
    </location>
</feature>
<name>A0A3N0CIS3_9ACTN</name>
<dbReference type="Gene3D" id="1.10.260.130">
    <property type="match status" value="1"/>
</dbReference>
<dbReference type="PANTHER" id="PTHR34853:SF1">
    <property type="entry name" value="LIPASE 5"/>
    <property type="match status" value="1"/>
</dbReference>
<dbReference type="Gene3D" id="3.40.50.1820">
    <property type="entry name" value="alpha/beta hydrolase"/>
    <property type="match status" value="1"/>
</dbReference>
<dbReference type="EMBL" id="RJSE01000007">
    <property type="protein sequence ID" value="RNL63171.1"/>
    <property type="molecule type" value="Genomic_DNA"/>
</dbReference>
<reference evidence="3 4" key="1">
    <citation type="submission" date="2018-11" db="EMBL/GenBank/DDBJ databases">
        <authorList>
            <person name="Li F."/>
        </authorList>
    </citation>
    <scope>NUCLEOTIDE SEQUENCE [LARGE SCALE GENOMIC DNA]</scope>
    <source>
        <strain evidence="3 4">Gsoil 097</strain>
    </source>
</reference>
<keyword evidence="2" id="KW-1133">Transmembrane helix</keyword>
<feature type="transmembrane region" description="Helical" evidence="2">
    <location>
        <begin position="62"/>
        <end position="82"/>
    </location>
</feature>
<evidence type="ECO:0000313" key="3">
    <source>
        <dbReference type="EMBL" id="RNL63171.1"/>
    </source>
</evidence>
<evidence type="ECO:0000256" key="2">
    <source>
        <dbReference type="SAM" id="Phobius"/>
    </source>
</evidence>
<gene>
    <name evidence="3" type="ORF">EFK50_15830</name>
</gene>
<dbReference type="PANTHER" id="PTHR34853">
    <property type="match status" value="1"/>
</dbReference>
<evidence type="ECO:0000313" key="4">
    <source>
        <dbReference type="Proteomes" id="UP000267128"/>
    </source>
</evidence>
<dbReference type="GO" id="GO:0016042">
    <property type="term" value="P:lipid catabolic process"/>
    <property type="evidence" value="ECO:0007669"/>
    <property type="project" value="InterPro"/>
</dbReference>
<evidence type="ECO:0000256" key="1">
    <source>
        <dbReference type="SAM" id="MobiDB-lite"/>
    </source>
</evidence>
<accession>A0A3N0CIS3</accession>
<dbReference type="InterPro" id="IPR029058">
    <property type="entry name" value="AB_hydrolase_fold"/>
</dbReference>
<dbReference type="OrthoDB" id="9798122at2"/>
<keyword evidence="2" id="KW-0812">Transmembrane</keyword>